<accession>A0A2N6UIN7</accession>
<dbReference type="GeneID" id="84578690"/>
<keyword evidence="1" id="KW-0808">Transferase</keyword>
<dbReference type="RefSeq" id="WP_102198088.1">
    <property type="nucleotide sequence ID" value="NZ_JAHAHW010000001.1"/>
</dbReference>
<evidence type="ECO:0000313" key="2">
    <source>
        <dbReference type="Proteomes" id="UP000235658"/>
    </source>
</evidence>
<proteinExistence type="predicted"/>
<reference evidence="1 2" key="1">
    <citation type="submission" date="2017-09" db="EMBL/GenBank/DDBJ databases">
        <title>Bacterial strain isolated from the female urinary microbiota.</title>
        <authorList>
            <person name="Thomas-White K."/>
            <person name="Kumar N."/>
            <person name="Forster S."/>
            <person name="Putonti C."/>
            <person name="Lawley T."/>
            <person name="Wolfe A.J."/>
        </authorList>
    </citation>
    <scope>NUCLEOTIDE SEQUENCE [LARGE SCALE GENOMIC DNA]</scope>
    <source>
        <strain evidence="1 2">UMB0204</strain>
    </source>
</reference>
<protein>
    <submittedName>
        <fullName evidence="1">Cobalamin adenosyltransferase</fullName>
    </submittedName>
</protein>
<dbReference type="Proteomes" id="UP000235658">
    <property type="component" value="Unassembled WGS sequence"/>
</dbReference>
<evidence type="ECO:0000313" key="1">
    <source>
        <dbReference type="EMBL" id="PMC81538.1"/>
    </source>
</evidence>
<organism evidence="1 2">
    <name type="scientific">Anaerococcus hydrogenalis</name>
    <dbReference type="NCBI Taxonomy" id="33029"/>
    <lineage>
        <taxon>Bacteria</taxon>
        <taxon>Bacillati</taxon>
        <taxon>Bacillota</taxon>
        <taxon>Tissierellia</taxon>
        <taxon>Tissierellales</taxon>
        <taxon>Peptoniphilaceae</taxon>
        <taxon>Anaerococcus</taxon>
    </lineage>
</organism>
<name>A0A2N6UIN7_9FIRM</name>
<comment type="caution">
    <text evidence="1">The sequence shown here is derived from an EMBL/GenBank/DDBJ whole genome shotgun (WGS) entry which is preliminary data.</text>
</comment>
<dbReference type="GO" id="GO:0016740">
    <property type="term" value="F:transferase activity"/>
    <property type="evidence" value="ECO:0007669"/>
    <property type="project" value="UniProtKB-KW"/>
</dbReference>
<dbReference type="EMBL" id="PNHP01000003">
    <property type="protein sequence ID" value="PMC81538.1"/>
    <property type="molecule type" value="Genomic_DNA"/>
</dbReference>
<gene>
    <name evidence="1" type="ORF">CJ192_05785</name>
</gene>
<sequence length="182" mass="21649">MLFITEENLRYQYKKSPFDSYIIEKGSKLTPQARQFLLDFRIDIIDKSKPKKIKKEEIKLKDNPDCKKSDDDKLDKKVVLIIKKLALEIRDFDHEFATYLNNLAIKIYKNEKIDLEEKECKKEEAINIYINMNLDNPYLKSFVSIDEAIEKLNKIKEENNEDFIDKLASRLYKWFINISKGG</sequence>
<dbReference type="AlphaFoldDB" id="A0A2N6UIN7"/>